<organism evidence="1 2">
    <name type="scientific">Methanolapillus africanus</name>
    <dbReference type="NCBI Taxonomy" id="3028297"/>
    <lineage>
        <taxon>Archaea</taxon>
        <taxon>Methanobacteriati</taxon>
        <taxon>Methanobacteriota</taxon>
        <taxon>Stenosarchaea group</taxon>
        <taxon>Methanomicrobia</taxon>
        <taxon>Methanosarcinales</taxon>
        <taxon>Methanosarcinaceae</taxon>
        <taxon>Methanolapillus</taxon>
    </lineage>
</organism>
<dbReference type="GO" id="GO:0016788">
    <property type="term" value="F:hydrolase activity, acting on ester bonds"/>
    <property type="evidence" value="ECO:0007669"/>
    <property type="project" value="InterPro"/>
</dbReference>
<dbReference type="InterPro" id="IPR008947">
    <property type="entry name" value="PLipase_C/P1_nuclease_dom_sf"/>
</dbReference>
<comment type="caution">
    <text evidence="1">The sequence shown here is derived from an EMBL/GenBank/DDBJ whole genome shotgun (WGS) entry which is preliminary data.</text>
</comment>
<evidence type="ECO:0000313" key="1">
    <source>
        <dbReference type="EMBL" id="MDV0447577.1"/>
    </source>
</evidence>
<dbReference type="Gene3D" id="1.10.575.10">
    <property type="entry name" value="P1 Nuclease"/>
    <property type="match status" value="1"/>
</dbReference>
<dbReference type="EMBL" id="JAWDKD010000021">
    <property type="protein sequence ID" value="MDV0447577.1"/>
    <property type="molecule type" value="Genomic_DNA"/>
</dbReference>
<dbReference type="RefSeq" id="WP_338100019.1">
    <property type="nucleotide sequence ID" value="NZ_JAWDKD010000021.1"/>
</dbReference>
<keyword evidence="2" id="KW-1185">Reference proteome</keyword>
<sequence>MFKKFLTTILLVAMLISLTTPVFCAPIEKSTSYVDYDKIMDNPDYLRKEILKDFSVSDGTLESFSAFSIWLKKQGVDAEAEGINLIFIDDDLFNLTPEAWIFAATPETKKIIEEKINSAENLDMSPAIDSKDSDKKLYSKEEMQSYLKNFDEKYPTKYINTGLVTYITVENKELLMKDFSEEDELILQQILWIVISPNKEDIKVSNWPSSSPSNIHKDMTAWACDRANDLSRPGINASNASSYISANASWPDYAPPLLDIPFIGPLTDAYEHNYKHYYCPATGFGGAISATEGNLSFNSIINPLTTEQKFNKLGNATHYVADLSTPLHTKYAVTQTIEFKFNDSAPHFTYESYVGDNWYNTSSPNSKNFSKFAKDVRSGYSVVNVERSLENLSMYSYSYADTIWSASLNANTLKNNSSAYYATAFCIDEGQRYLIGVINYGNARI</sequence>
<proteinExistence type="predicted"/>
<accession>A0AAE4SDN7</accession>
<gene>
    <name evidence="1" type="ORF">MsAg5_14840</name>
</gene>
<dbReference type="SUPFAM" id="SSF48537">
    <property type="entry name" value="Phospholipase C/P1 nuclease"/>
    <property type="match status" value="1"/>
</dbReference>
<dbReference type="Proteomes" id="UP001271789">
    <property type="component" value="Unassembled WGS sequence"/>
</dbReference>
<name>A0AAE4SDN7_9EURY</name>
<reference evidence="1" key="1">
    <citation type="submission" date="2023-06" db="EMBL/GenBank/DDBJ databases">
        <title>Genome sequence of Methanosarcinaceae archaeon Ag5.</title>
        <authorList>
            <person name="Protasov E."/>
            <person name="Platt K."/>
            <person name="Poehlein A."/>
            <person name="Daniel R."/>
            <person name="Brune A."/>
        </authorList>
    </citation>
    <scope>NUCLEOTIDE SEQUENCE</scope>
    <source>
        <strain evidence="1">Ag5</strain>
    </source>
</reference>
<protein>
    <submittedName>
        <fullName evidence="1">Uncharacterized protein</fullName>
    </submittedName>
</protein>
<dbReference type="AlphaFoldDB" id="A0AAE4SDN7"/>
<evidence type="ECO:0000313" key="2">
    <source>
        <dbReference type="Proteomes" id="UP001271789"/>
    </source>
</evidence>